<feature type="compositionally biased region" description="Polar residues" evidence="1">
    <location>
        <begin position="1"/>
        <end position="17"/>
    </location>
</feature>
<feature type="region of interest" description="Disordered" evidence="1">
    <location>
        <begin position="1"/>
        <end position="45"/>
    </location>
</feature>
<evidence type="ECO:0000256" key="1">
    <source>
        <dbReference type="SAM" id="MobiDB-lite"/>
    </source>
</evidence>
<organism evidence="2 3">
    <name type="scientific">Stylosanthes scabra</name>
    <dbReference type="NCBI Taxonomy" id="79078"/>
    <lineage>
        <taxon>Eukaryota</taxon>
        <taxon>Viridiplantae</taxon>
        <taxon>Streptophyta</taxon>
        <taxon>Embryophyta</taxon>
        <taxon>Tracheophyta</taxon>
        <taxon>Spermatophyta</taxon>
        <taxon>Magnoliopsida</taxon>
        <taxon>eudicotyledons</taxon>
        <taxon>Gunneridae</taxon>
        <taxon>Pentapetalae</taxon>
        <taxon>rosids</taxon>
        <taxon>fabids</taxon>
        <taxon>Fabales</taxon>
        <taxon>Fabaceae</taxon>
        <taxon>Papilionoideae</taxon>
        <taxon>50 kb inversion clade</taxon>
        <taxon>dalbergioids sensu lato</taxon>
        <taxon>Dalbergieae</taxon>
        <taxon>Pterocarpus clade</taxon>
        <taxon>Stylosanthes</taxon>
    </lineage>
</organism>
<reference evidence="2 3" key="1">
    <citation type="journal article" date="2023" name="Plants (Basel)">
        <title>Bridging the Gap: Combining Genomics and Transcriptomics Approaches to Understand Stylosanthes scabra, an Orphan Legume from the Brazilian Caatinga.</title>
        <authorList>
            <person name="Ferreira-Neto J.R.C."/>
            <person name="da Silva M.D."/>
            <person name="Binneck E."/>
            <person name="de Melo N.F."/>
            <person name="da Silva R.H."/>
            <person name="de Melo A.L.T.M."/>
            <person name="Pandolfi V."/>
            <person name="Bustamante F.O."/>
            <person name="Brasileiro-Vidal A.C."/>
            <person name="Benko-Iseppon A.M."/>
        </authorList>
    </citation>
    <scope>NUCLEOTIDE SEQUENCE [LARGE SCALE GENOMIC DNA]</scope>
    <source>
        <tissue evidence="2">Leaves</tissue>
    </source>
</reference>
<accession>A0ABU6U2N2</accession>
<name>A0ABU6U2N2_9FABA</name>
<gene>
    <name evidence="2" type="ORF">PIB30_000403</name>
</gene>
<feature type="compositionally biased region" description="Low complexity" evidence="1">
    <location>
        <begin position="67"/>
        <end position="76"/>
    </location>
</feature>
<feature type="compositionally biased region" description="Polar residues" evidence="1">
    <location>
        <begin position="26"/>
        <end position="39"/>
    </location>
</feature>
<feature type="region of interest" description="Disordered" evidence="1">
    <location>
        <begin position="60"/>
        <end position="83"/>
    </location>
</feature>
<dbReference type="Proteomes" id="UP001341840">
    <property type="component" value="Unassembled WGS sequence"/>
</dbReference>
<comment type="caution">
    <text evidence="2">The sequence shown here is derived from an EMBL/GenBank/DDBJ whole genome shotgun (WGS) entry which is preliminary data.</text>
</comment>
<protein>
    <submittedName>
        <fullName evidence="2">Uncharacterized protein</fullName>
    </submittedName>
</protein>
<sequence length="92" mass="9483">MAASKGSSNFSTATSSLDFDLGSKPPRTSNSFSGGTDSLFSDHKTQDSDGFGDIFGDSARFADKSDGGTNSGTTGTKLSGVMSPKLRYKIQG</sequence>
<evidence type="ECO:0000313" key="2">
    <source>
        <dbReference type="EMBL" id="MED6154902.1"/>
    </source>
</evidence>
<proteinExistence type="predicted"/>
<keyword evidence="3" id="KW-1185">Reference proteome</keyword>
<evidence type="ECO:0000313" key="3">
    <source>
        <dbReference type="Proteomes" id="UP001341840"/>
    </source>
</evidence>
<dbReference type="EMBL" id="JASCZI010120830">
    <property type="protein sequence ID" value="MED6154902.1"/>
    <property type="molecule type" value="Genomic_DNA"/>
</dbReference>